<evidence type="ECO:0000313" key="1">
    <source>
        <dbReference type="EMBL" id="RYJ19617.1"/>
    </source>
</evidence>
<sequence>MSKHEATFEIHSKSDSYAVRRILEQAYDTIREESRSVREGTDDATAILQEFKTLREEARQPTTGKLTITYEQYGDGHCLVKPV</sequence>
<protein>
    <submittedName>
        <fullName evidence="1">Uncharacterized protein</fullName>
    </submittedName>
</protein>
<dbReference type="Proteomes" id="UP000294028">
    <property type="component" value="Unassembled WGS sequence"/>
</dbReference>
<organism evidence="1 2">
    <name type="scientific">Halogeometricum borinquense</name>
    <dbReference type="NCBI Taxonomy" id="60847"/>
    <lineage>
        <taxon>Archaea</taxon>
        <taxon>Methanobacteriati</taxon>
        <taxon>Methanobacteriota</taxon>
        <taxon>Stenosarchaea group</taxon>
        <taxon>Halobacteria</taxon>
        <taxon>Halobacteriales</taxon>
        <taxon>Haloferacaceae</taxon>
        <taxon>Halogeometricum</taxon>
    </lineage>
</organism>
<comment type="caution">
    <text evidence="1">The sequence shown here is derived from an EMBL/GenBank/DDBJ whole genome shotgun (WGS) entry which is preliminary data.</text>
</comment>
<dbReference type="RefSeq" id="WP_129783175.1">
    <property type="nucleotide sequence ID" value="NZ_RZHH01000001.1"/>
</dbReference>
<evidence type="ECO:0000313" key="2">
    <source>
        <dbReference type="Proteomes" id="UP000294028"/>
    </source>
</evidence>
<gene>
    <name evidence="1" type="ORF">ELS19_01105</name>
</gene>
<reference evidence="1 2" key="1">
    <citation type="submission" date="2018-12" db="EMBL/GenBank/DDBJ databases">
        <title>Genome analysis provides insights into bioremediation potentialities of Halogeometricum borinquense strain N11.</title>
        <authorList>
            <person name="Najjari A."/>
            <person name="Youssef N."/>
            <person name="Fhoula I."/>
            <person name="Ben Dhia O."/>
            <person name="Mahjoubi M."/>
            <person name="Ouzari H.I."/>
            <person name="Cherif A."/>
        </authorList>
    </citation>
    <scope>NUCLEOTIDE SEQUENCE [LARGE SCALE GENOMIC DNA]</scope>
    <source>
        <strain evidence="1 2">N11</strain>
    </source>
</reference>
<accession>A0A482TRP9</accession>
<dbReference type="EMBL" id="RZHH01000001">
    <property type="protein sequence ID" value="RYJ19617.1"/>
    <property type="molecule type" value="Genomic_DNA"/>
</dbReference>
<proteinExistence type="predicted"/>
<dbReference type="AlphaFoldDB" id="A0A482TRP9"/>
<name>A0A482TRP9_9EURY</name>